<sequence length="117" mass="13652">MQAINELEKNLAVHLPWHKSRLNCLTRMILGLIAVQTVNLVDLTFAFGGGKTKALSNYRRLQRFFSGFDMNICTTQKDSVYLSMDRTQWQWGKRPKEVMFHSDQGMHYTSHQNRMDA</sequence>
<evidence type="ECO:0000313" key="1">
    <source>
        <dbReference type="EMBL" id="ODS24642.1"/>
    </source>
</evidence>
<name>A0A1D2QSS6_9GAMM</name>
<accession>A0A1D2QSS6</accession>
<dbReference type="AlphaFoldDB" id="A0A1D2QSS6"/>
<dbReference type="Proteomes" id="UP000242502">
    <property type="component" value="Unassembled WGS sequence"/>
</dbReference>
<reference evidence="1 2" key="1">
    <citation type="journal article" date="2016" name="Appl. Environ. Microbiol.">
        <title>Lack of Overt Genome Reduction in the Bryostatin-Producing Bryozoan Symbiont "Candidatus Endobugula sertula".</title>
        <authorList>
            <person name="Miller I.J."/>
            <person name="Vanee N."/>
            <person name="Fong S.S."/>
            <person name="Lim-Fong G.E."/>
            <person name="Kwan J.C."/>
        </authorList>
    </citation>
    <scope>NUCLEOTIDE SEQUENCE [LARGE SCALE GENOMIC DNA]</scope>
    <source>
        <strain evidence="1">AB1-4</strain>
    </source>
</reference>
<evidence type="ECO:0000313" key="2">
    <source>
        <dbReference type="Proteomes" id="UP000242502"/>
    </source>
</evidence>
<dbReference type="STRING" id="62101.AB835_02630"/>
<gene>
    <name evidence="1" type="ORF">AB835_02630</name>
</gene>
<dbReference type="EMBL" id="MDLC01000006">
    <property type="protein sequence ID" value="ODS24642.1"/>
    <property type="molecule type" value="Genomic_DNA"/>
</dbReference>
<protein>
    <recommendedName>
        <fullName evidence="3">Transposase</fullName>
    </recommendedName>
</protein>
<organism evidence="1 2">
    <name type="scientific">Candidatus Endobugula sertula</name>
    <name type="common">Bugula neritina bacterial symbiont</name>
    <dbReference type="NCBI Taxonomy" id="62101"/>
    <lineage>
        <taxon>Bacteria</taxon>
        <taxon>Pseudomonadati</taxon>
        <taxon>Pseudomonadota</taxon>
        <taxon>Gammaproteobacteria</taxon>
        <taxon>Cellvibrionales</taxon>
        <taxon>Cellvibrionaceae</taxon>
        <taxon>Candidatus Endobugula</taxon>
    </lineage>
</organism>
<proteinExistence type="predicted"/>
<evidence type="ECO:0008006" key="3">
    <source>
        <dbReference type="Google" id="ProtNLM"/>
    </source>
</evidence>
<comment type="caution">
    <text evidence="1">The sequence shown here is derived from an EMBL/GenBank/DDBJ whole genome shotgun (WGS) entry which is preliminary data.</text>
</comment>